<name>S6BI29_METRE</name>
<evidence type="ECO:0000313" key="2">
    <source>
        <dbReference type="EMBL" id="BAN48804.1"/>
    </source>
</evidence>
<gene>
    <name evidence="2" type="ORF">PCA10_30720</name>
</gene>
<dbReference type="KEGG" id="pre:PCA10_30720"/>
<evidence type="ECO:0000256" key="1">
    <source>
        <dbReference type="SAM" id="MobiDB-lite"/>
    </source>
</evidence>
<dbReference type="Proteomes" id="UP000015503">
    <property type="component" value="Chromosome"/>
</dbReference>
<reference evidence="2 3" key="1">
    <citation type="journal article" date="2013" name="Genome Announc.">
        <title>Complete Genome Sequence of the Carbazole Degrader Pseudomonas resinovorans Strain CA10 (NBRC 106553).</title>
        <authorList>
            <person name="Shintani M."/>
            <person name="Hosoyama A."/>
            <person name="Ohji S."/>
            <person name="Tsuchikane K."/>
            <person name="Takarada H."/>
            <person name="Yamazoe A."/>
            <person name="Fujita N."/>
            <person name="Nojiri H."/>
        </authorList>
    </citation>
    <scope>NUCLEOTIDE SEQUENCE [LARGE SCALE GENOMIC DNA]</scope>
    <source>
        <strain evidence="2 3">NBRC 106553</strain>
    </source>
</reference>
<sequence length="139" mass="14479">MWLSEAKPIDARSSREAWRKAPPMGIAGSTHPTKLALSDLRAGLMPPSPPPLSQGERGDSRLMPIRCLQACRGDDAAQTAPSGGRAESLRRGTSGMDAARGVRGQGWPLTPCPRSNDGARGPDEVGPDAGASPLVPFGD</sequence>
<dbReference type="EMBL" id="AP013068">
    <property type="protein sequence ID" value="BAN48804.1"/>
    <property type="molecule type" value="Genomic_DNA"/>
</dbReference>
<protein>
    <submittedName>
        <fullName evidence="2">Uncharacterized protein</fullName>
    </submittedName>
</protein>
<dbReference type="HOGENOM" id="CLU_1843429_0_0_6"/>
<feature type="region of interest" description="Disordered" evidence="1">
    <location>
        <begin position="1"/>
        <end position="59"/>
    </location>
</feature>
<proteinExistence type="predicted"/>
<keyword evidence="3" id="KW-1185">Reference proteome</keyword>
<evidence type="ECO:0000313" key="3">
    <source>
        <dbReference type="Proteomes" id="UP000015503"/>
    </source>
</evidence>
<dbReference type="AlphaFoldDB" id="S6BI29"/>
<accession>S6BI29</accession>
<feature type="region of interest" description="Disordered" evidence="1">
    <location>
        <begin position="73"/>
        <end position="139"/>
    </location>
</feature>
<organism evidence="2 3">
    <name type="scientific">Metapseudomonas resinovorans NBRC 106553</name>
    <dbReference type="NCBI Taxonomy" id="1245471"/>
    <lineage>
        <taxon>Bacteria</taxon>
        <taxon>Pseudomonadati</taxon>
        <taxon>Pseudomonadota</taxon>
        <taxon>Gammaproteobacteria</taxon>
        <taxon>Pseudomonadales</taxon>
        <taxon>Pseudomonadaceae</taxon>
        <taxon>Metapseudomonas</taxon>
    </lineage>
</organism>
<feature type="compositionally biased region" description="Basic and acidic residues" evidence="1">
    <location>
        <begin position="7"/>
        <end position="19"/>
    </location>
</feature>